<keyword evidence="2" id="KW-1185">Reference proteome</keyword>
<dbReference type="AlphaFoldDB" id="A0A453EBA9"/>
<reference evidence="1" key="3">
    <citation type="journal article" date="2017" name="Nature">
        <title>Genome sequence of the progenitor of the wheat D genome Aegilops tauschii.</title>
        <authorList>
            <person name="Luo M.C."/>
            <person name="Gu Y.Q."/>
            <person name="Puiu D."/>
            <person name="Wang H."/>
            <person name="Twardziok S.O."/>
            <person name="Deal K.R."/>
            <person name="Huo N."/>
            <person name="Zhu T."/>
            <person name="Wang L."/>
            <person name="Wang Y."/>
            <person name="McGuire P.E."/>
            <person name="Liu S."/>
            <person name="Long H."/>
            <person name="Ramasamy R.K."/>
            <person name="Rodriguez J.C."/>
            <person name="Van S.L."/>
            <person name="Yuan L."/>
            <person name="Wang Z."/>
            <person name="Xia Z."/>
            <person name="Xiao L."/>
            <person name="Anderson O.D."/>
            <person name="Ouyang S."/>
            <person name="Liang Y."/>
            <person name="Zimin A.V."/>
            <person name="Pertea G."/>
            <person name="Qi P."/>
            <person name="Bennetzen J.L."/>
            <person name="Dai X."/>
            <person name="Dawson M.W."/>
            <person name="Muller H.G."/>
            <person name="Kugler K."/>
            <person name="Rivarola-Duarte L."/>
            <person name="Spannagl M."/>
            <person name="Mayer K.F.X."/>
            <person name="Lu F.H."/>
            <person name="Bevan M.W."/>
            <person name="Leroy P."/>
            <person name="Li P."/>
            <person name="You F.M."/>
            <person name="Sun Q."/>
            <person name="Liu Z."/>
            <person name="Lyons E."/>
            <person name="Wicker T."/>
            <person name="Salzberg S.L."/>
            <person name="Devos K.M."/>
            <person name="Dvorak J."/>
        </authorList>
    </citation>
    <scope>NUCLEOTIDE SEQUENCE [LARGE SCALE GENOMIC DNA]</scope>
    <source>
        <strain evidence="1">cv. AL8/78</strain>
    </source>
</reference>
<evidence type="ECO:0000313" key="1">
    <source>
        <dbReference type="EnsemblPlants" id="AET3Gv20282000.15"/>
    </source>
</evidence>
<dbReference type="EnsemblPlants" id="AET3Gv20282000.15">
    <property type="protein sequence ID" value="AET3Gv20282000.15"/>
    <property type="gene ID" value="AET3Gv20282000"/>
</dbReference>
<accession>A0A453EBA9</accession>
<dbReference type="Proteomes" id="UP000015105">
    <property type="component" value="Chromosome 3D"/>
</dbReference>
<reference evidence="1" key="5">
    <citation type="journal article" date="2021" name="G3 (Bethesda)">
        <title>Aegilops tauschii genome assembly Aet v5.0 features greater sequence contiguity and improved annotation.</title>
        <authorList>
            <person name="Wang L."/>
            <person name="Zhu T."/>
            <person name="Rodriguez J.C."/>
            <person name="Deal K.R."/>
            <person name="Dubcovsky J."/>
            <person name="McGuire P.E."/>
            <person name="Lux T."/>
            <person name="Spannagl M."/>
            <person name="Mayer K.F.X."/>
            <person name="Baldrich P."/>
            <person name="Meyers B.C."/>
            <person name="Huo N."/>
            <person name="Gu Y.Q."/>
            <person name="Zhou H."/>
            <person name="Devos K.M."/>
            <person name="Bennetzen J.L."/>
            <person name="Unver T."/>
            <person name="Budak H."/>
            <person name="Gulick P.J."/>
            <person name="Galiba G."/>
            <person name="Kalapos B."/>
            <person name="Nelson D.R."/>
            <person name="Li P."/>
            <person name="You F.M."/>
            <person name="Luo M.C."/>
            <person name="Dvorak J."/>
        </authorList>
    </citation>
    <scope>NUCLEOTIDE SEQUENCE [LARGE SCALE GENOMIC DNA]</scope>
    <source>
        <strain evidence="1">cv. AL8/78</strain>
    </source>
</reference>
<organism evidence="1 2">
    <name type="scientific">Aegilops tauschii subsp. strangulata</name>
    <name type="common">Goatgrass</name>
    <dbReference type="NCBI Taxonomy" id="200361"/>
    <lineage>
        <taxon>Eukaryota</taxon>
        <taxon>Viridiplantae</taxon>
        <taxon>Streptophyta</taxon>
        <taxon>Embryophyta</taxon>
        <taxon>Tracheophyta</taxon>
        <taxon>Spermatophyta</taxon>
        <taxon>Magnoliopsida</taxon>
        <taxon>Liliopsida</taxon>
        <taxon>Poales</taxon>
        <taxon>Poaceae</taxon>
        <taxon>BOP clade</taxon>
        <taxon>Pooideae</taxon>
        <taxon>Triticodae</taxon>
        <taxon>Triticeae</taxon>
        <taxon>Triticinae</taxon>
        <taxon>Aegilops</taxon>
    </lineage>
</organism>
<reference evidence="2" key="1">
    <citation type="journal article" date="2014" name="Science">
        <title>Ancient hybridizations among the ancestral genomes of bread wheat.</title>
        <authorList>
            <consortium name="International Wheat Genome Sequencing Consortium,"/>
            <person name="Marcussen T."/>
            <person name="Sandve S.R."/>
            <person name="Heier L."/>
            <person name="Spannagl M."/>
            <person name="Pfeifer M."/>
            <person name="Jakobsen K.S."/>
            <person name="Wulff B.B."/>
            <person name="Steuernagel B."/>
            <person name="Mayer K.F."/>
            <person name="Olsen O.A."/>
        </authorList>
    </citation>
    <scope>NUCLEOTIDE SEQUENCE [LARGE SCALE GENOMIC DNA]</scope>
    <source>
        <strain evidence="2">cv. AL8/78</strain>
    </source>
</reference>
<name>A0A453EBA9_AEGTS</name>
<protein>
    <submittedName>
        <fullName evidence="1">Uncharacterized protein</fullName>
    </submittedName>
</protein>
<dbReference type="Gramene" id="AET3Gv20282000.15">
    <property type="protein sequence ID" value="AET3Gv20282000.15"/>
    <property type="gene ID" value="AET3Gv20282000"/>
</dbReference>
<reference evidence="2" key="2">
    <citation type="journal article" date="2017" name="Nat. Plants">
        <title>The Aegilops tauschii genome reveals multiple impacts of transposons.</title>
        <authorList>
            <person name="Zhao G."/>
            <person name="Zou C."/>
            <person name="Li K."/>
            <person name="Wang K."/>
            <person name="Li T."/>
            <person name="Gao L."/>
            <person name="Zhang X."/>
            <person name="Wang H."/>
            <person name="Yang Z."/>
            <person name="Liu X."/>
            <person name="Jiang W."/>
            <person name="Mao L."/>
            <person name="Kong X."/>
            <person name="Jiao Y."/>
            <person name="Jia J."/>
        </authorList>
    </citation>
    <scope>NUCLEOTIDE SEQUENCE [LARGE SCALE GENOMIC DNA]</scope>
    <source>
        <strain evidence="2">cv. AL8/78</strain>
    </source>
</reference>
<evidence type="ECO:0000313" key="2">
    <source>
        <dbReference type="Proteomes" id="UP000015105"/>
    </source>
</evidence>
<proteinExistence type="predicted"/>
<reference evidence="1" key="4">
    <citation type="submission" date="2019-03" db="UniProtKB">
        <authorList>
            <consortium name="EnsemblPlants"/>
        </authorList>
    </citation>
    <scope>IDENTIFICATION</scope>
</reference>
<sequence>GGVVKTPAGRAGILQLIYLGCRHRLLRSPGGHRHHQNPDFDLLTSPTSDPPITAWLPSVAAAARRGWVGTRGGGR</sequence>